<evidence type="ECO:0000256" key="6">
    <source>
        <dbReference type="ARBA" id="ARBA00022679"/>
    </source>
</evidence>
<accession>G7E9S2</accession>
<evidence type="ECO:0000256" key="5">
    <source>
        <dbReference type="ARBA" id="ARBA00022602"/>
    </source>
</evidence>
<dbReference type="Proteomes" id="UP000009131">
    <property type="component" value="Unassembled WGS sequence"/>
</dbReference>
<dbReference type="OMA" id="HRHTIID"/>
<evidence type="ECO:0000256" key="10">
    <source>
        <dbReference type="ARBA" id="ARBA00041392"/>
    </source>
</evidence>
<organism evidence="14 15">
    <name type="scientific">Mixia osmundae (strain CBS 9802 / IAM 14324 / JCM 22182 / KY 12970)</name>
    <dbReference type="NCBI Taxonomy" id="764103"/>
    <lineage>
        <taxon>Eukaryota</taxon>
        <taxon>Fungi</taxon>
        <taxon>Dikarya</taxon>
        <taxon>Basidiomycota</taxon>
        <taxon>Pucciniomycotina</taxon>
        <taxon>Mixiomycetes</taxon>
        <taxon>Mixiales</taxon>
        <taxon>Mixiaceae</taxon>
        <taxon>Mixia</taxon>
    </lineage>
</organism>
<dbReference type="GO" id="GO:0004660">
    <property type="term" value="F:protein farnesyltransferase activity"/>
    <property type="evidence" value="ECO:0007669"/>
    <property type="project" value="UniProtKB-EC"/>
</dbReference>
<sequence>MDAFTPWHQREGFEDVVPVPQDDGPNPMVPIAYPKEYSSAMDTFRYFVSTGEKSQRVLDVTQALVKMNTAHYTVWTYRGQTLLATGASIESELDMMDHHVKAHLKSYQVWQHRRNMVLALPAAIGHRRELPFCTRTLAIDSKNYHTWVYRHWVLSHFFGPDSACVIAQADERDDALRMEKDVKFKDSVWQGELDYAESLLNEDLRNNSAWNHRWFVVYGSDHSNRASHKNAESLQERELEYCKDKISIAPNNPSAWNYLRGVLRHSKTALIALNAFVEPLTRLESPSCRYALEWQADSLAESKDQAQVKQAAEVYAALAEQHDPIRRSYWNHLSRKALSSVAVS</sequence>
<dbReference type="InParanoid" id="G7E9S2"/>
<name>G7E9S2_MIXOS</name>
<keyword evidence="15" id="KW-1185">Reference proteome</keyword>
<dbReference type="EMBL" id="BABT02000220">
    <property type="protein sequence ID" value="GAA99391.1"/>
    <property type="molecule type" value="Genomic_DNA"/>
</dbReference>
<evidence type="ECO:0000256" key="12">
    <source>
        <dbReference type="ARBA" id="ARBA00043086"/>
    </source>
</evidence>
<gene>
    <name evidence="14" type="primary">Mo06088</name>
    <name evidence="14" type="ORF">E5Q_06088</name>
</gene>
<dbReference type="EC" id="2.5.1.59" evidence="3"/>
<dbReference type="OrthoDB" id="10255768at2759"/>
<keyword evidence="5" id="KW-0637">Prenyltransferase</keyword>
<evidence type="ECO:0000256" key="7">
    <source>
        <dbReference type="ARBA" id="ARBA00022737"/>
    </source>
</evidence>
<dbReference type="PANTHER" id="PTHR11129:SF1">
    <property type="entry name" value="PROTEIN FARNESYLTRANSFERASE_GERANYLGERANYLTRANSFERASE TYPE-1 SUBUNIT ALPHA"/>
    <property type="match status" value="1"/>
</dbReference>
<dbReference type="GO" id="GO:0005953">
    <property type="term" value="C:CAAX-protein geranylgeranyltransferase complex"/>
    <property type="evidence" value="ECO:0007669"/>
    <property type="project" value="TreeGrafter"/>
</dbReference>
<evidence type="ECO:0000256" key="3">
    <source>
        <dbReference type="ARBA" id="ARBA00012700"/>
    </source>
</evidence>
<evidence type="ECO:0000256" key="2">
    <source>
        <dbReference type="ARBA" id="ARBA00006734"/>
    </source>
</evidence>
<dbReference type="STRING" id="764103.G7E9S2"/>
<comment type="caution">
    <text evidence="14">The sequence shown here is derived from an EMBL/GenBank/DDBJ whole genome shotgun (WGS) entry which is preliminary data.</text>
</comment>
<dbReference type="GO" id="GO:0005965">
    <property type="term" value="C:protein farnesyltransferase complex"/>
    <property type="evidence" value="ECO:0007669"/>
    <property type="project" value="TreeGrafter"/>
</dbReference>
<evidence type="ECO:0000313" key="14">
    <source>
        <dbReference type="EMBL" id="GAA99391.1"/>
    </source>
</evidence>
<keyword evidence="7" id="KW-0677">Repeat</keyword>
<dbReference type="Gene3D" id="1.25.40.120">
    <property type="entry name" value="Protein prenylyltransferase"/>
    <property type="match status" value="1"/>
</dbReference>
<dbReference type="HOGENOM" id="CLU_026582_1_1_1"/>
<reference evidence="14 15" key="1">
    <citation type="journal article" date="2011" name="J. Gen. Appl. Microbiol.">
        <title>Draft genome sequencing of the enigmatic basidiomycete Mixia osmundae.</title>
        <authorList>
            <person name="Nishida H."/>
            <person name="Nagatsuka Y."/>
            <person name="Sugiyama J."/>
        </authorList>
    </citation>
    <scope>NUCLEOTIDE SEQUENCE [LARGE SCALE GENOMIC DNA]</scope>
    <source>
        <strain evidence="15">CBS 9802 / IAM 14324 / JCM 22182 / KY 12970</strain>
    </source>
</reference>
<dbReference type="RefSeq" id="XP_014568625.1">
    <property type="nucleotide sequence ID" value="XM_014713139.1"/>
</dbReference>
<proteinExistence type="inferred from homology"/>
<protein>
    <recommendedName>
        <fullName evidence="9">Protein farnesyltransferase/geranylgeranyltransferase type-1 subunit alpha</fullName>
        <ecNumber evidence="4">2.5.1.58</ecNumber>
        <ecNumber evidence="3">2.5.1.59</ecNumber>
    </recommendedName>
    <alternativeName>
        <fullName evidence="12">CAAX farnesyltransferase subunit alpha</fullName>
    </alternativeName>
    <alternativeName>
        <fullName evidence="11">FTase-alpha</fullName>
    </alternativeName>
    <alternativeName>
        <fullName evidence="10">Ras proteins prenyltransferase subunit alpha</fullName>
    </alternativeName>
    <alternativeName>
        <fullName evidence="13">Type I protein geranyl-geranyltransferase subunit alpha</fullName>
    </alternativeName>
</protein>
<evidence type="ECO:0000256" key="13">
    <source>
        <dbReference type="ARBA" id="ARBA00043219"/>
    </source>
</evidence>
<dbReference type="GO" id="GO:0004662">
    <property type="term" value="F:CAAX-protein geranylgeranyltransferase activity"/>
    <property type="evidence" value="ECO:0007669"/>
    <property type="project" value="UniProtKB-EC"/>
</dbReference>
<evidence type="ECO:0000256" key="8">
    <source>
        <dbReference type="ARBA" id="ARBA00022842"/>
    </source>
</evidence>
<dbReference type="PROSITE" id="PS51147">
    <property type="entry name" value="PFTA"/>
    <property type="match status" value="3"/>
</dbReference>
<evidence type="ECO:0000256" key="4">
    <source>
        <dbReference type="ARBA" id="ARBA00012702"/>
    </source>
</evidence>
<dbReference type="Pfam" id="PF01239">
    <property type="entry name" value="PPTA"/>
    <property type="match status" value="5"/>
</dbReference>
<dbReference type="PANTHER" id="PTHR11129">
    <property type="entry name" value="PROTEIN FARNESYLTRANSFERASE ALPHA SUBUNIT/RAB GERANYLGERANYL TRANSFERASE ALPHA SUBUNIT"/>
    <property type="match status" value="1"/>
</dbReference>
<keyword evidence="6" id="KW-0808">Transferase</keyword>
<reference evidence="14 15" key="2">
    <citation type="journal article" date="2012" name="Open Biol.">
        <title>Characteristics of nucleosomes and linker DNA regions on the genome of the basidiomycete Mixia osmundae revealed by mono- and dinucleosome mapping.</title>
        <authorList>
            <person name="Nishida H."/>
            <person name="Kondo S."/>
            <person name="Matsumoto T."/>
            <person name="Suzuki Y."/>
            <person name="Yoshikawa H."/>
            <person name="Taylor T.D."/>
            <person name="Sugiyama J."/>
        </authorList>
    </citation>
    <scope>NUCLEOTIDE SEQUENCE [LARGE SCALE GENOMIC DNA]</scope>
    <source>
        <strain evidence="15">CBS 9802 / IAM 14324 / JCM 22182 / KY 12970</strain>
    </source>
</reference>
<dbReference type="AlphaFoldDB" id="G7E9S2"/>
<evidence type="ECO:0000313" key="15">
    <source>
        <dbReference type="Proteomes" id="UP000009131"/>
    </source>
</evidence>
<evidence type="ECO:0000256" key="9">
    <source>
        <dbReference type="ARBA" id="ARBA00040965"/>
    </source>
</evidence>
<dbReference type="InterPro" id="IPR002088">
    <property type="entry name" value="Prenyl_trans_a"/>
</dbReference>
<evidence type="ECO:0000256" key="11">
    <source>
        <dbReference type="ARBA" id="ARBA00042436"/>
    </source>
</evidence>
<evidence type="ECO:0000256" key="1">
    <source>
        <dbReference type="ARBA" id="ARBA00001946"/>
    </source>
</evidence>
<comment type="similarity">
    <text evidence="2">Belongs to the protein prenyltransferase subunit alpha family.</text>
</comment>
<keyword evidence="8" id="KW-0460">Magnesium</keyword>
<dbReference type="eggNOG" id="KOG0530">
    <property type="taxonomic scope" value="Eukaryota"/>
</dbReference>
<dbReference type="EC" id="2.5.1.58" evidence="4"/>
<dbReference type="SUPFAM" id="SSF48439">
    <property type="entry name" value="Protein prenylyltransferase"/>
    <property type="match status" value="1"/>
</dbReference>
<comment type="cofactor">
    <cofactor evidence="1">
        <name>Mg(2+)</name>
        <dbReference type="ChEBI" id="CHEBI:18420"/>
    </cofactor>
</comment>